<dbReference type="OrthoDB" id="108782at2"/>
<accession>A0A4V3A9K4</accession>
<gene>
    <name evidence="2" type="ORF">E2C06_26855</name>
</gene>
<proteinExistence type="predicted"/>
<organism evidence="2 3">
    <name type="scientific">Dankookia rubra</name>
    <dbReference type="NCBI Taxonomy" id="1442381"/>
    <lineage>
        <taxon>Bacteria</taxon>
        <taxon>Pseudomonadati</taxon>
        <taxon>Pseudomonadota</taxon>
        <taxon>Alphaproteobacteria</taxon>
        <taxon>Acetobacterales</taxon>
        <taxon>Roseomonadaceae</taxon>
        <taxon>Dankookia</taxon>
    </lineage>
</organism>
<dbReference type="EMBL" id="SMSJ01000062">
    <property type="protein sequence ID" value="TDH59555.1"/>
    <property type="molecule type" value="Genomic_DNA"/>
</dbReference>
<protein>
    <submittedName>
        <fullName evidence="2">DUF2950 family protein</fullName>
    </submittedName>
</protein>
<comment type="caution">
    <text evidence="2">The sequence shown here is derived from an EMBL/GenBank/DDBJ whole genome shotgun (WGS) entry which is preliminary data.</text>
</comment>
<evidence type="ECO:0000256" key="1">
    <source>
        <dbReference type="SAM" id="MobiDB-lite"/>
    </source>
</evidence>
<dbReference type="AlphaFoldDB" id="A0A4V3A9K4"/>
<evidence type="ECO:0000313" key="3">
    <source>
        <dbReference type="Proteomes" id="UP000295096"/>
    </source>
</evidence>
<keyword evidence="3" id="KW-1185">Reference proteome</keyword>
<dbReference type="Pfam" id="PF11453">
    <property type="entry name" value="DUF2950"/>
    <property type="match status" value="1"/>
</dbReference>
<evidence type="ECO:0000313" key="2">
    <source>
        <dbReference type="EMBL" id="TDH59555.1"/>
    </source>
</evidence>
<dbReference type="Proteomes" id="UP000295096">
    <property type="component" value="Unassembled WGS sequence"/>
</dbReference>
<feature type="region of interest" description="Disordered" evidence="1">
    <location>
        <begin position="88"/>
        <end position="121"/>
    </location>
</feature>
<reference evidence="2 3" key="1">
    <citation type="journal article" date="2016" name="J. Microbiol.">
        <title>Dankookia rubra gen. nov., sp. nov., an alphaproteobacterium isolated from sediment of a shallow stream.</title>
        <authorList>
            <person name="Kim W.H."/>
            <person name="Kim D.H."/>
            <person name="Kang K."/>
            <person name="Ahn T.Y."/>
        </authorList>
    </citation>
    <scope>NUCLEOTIDE SEQUENCE [LARGE SCALE GENOMIC DNA]</scope>
    <source>
        <strain evidence="2 3">JCM30602</strain>
    </source>
</reference>
<name>A0A4V3A9K4_9PROT</name>
<dbReference type="InterPro" id="IPR021556">
    <property type="entry name" value="DUF2950"/>
</dbReference>
<sequence length="121" mass="12489">MLGRQRASAPGGAIGYVANGPMTGGLAIVASPARYGSSGTKTLMVSHHDTVWERDLGASTARKAAAIASFDPGPGWARIAEQELARIAASSSSATPPGGVPRNSRRHSRPAFGGRLGRMHR</sequence>